<dbReference type="InterPro" id="IPR024989">
    <property type="entry name" value="MFS_assoc_dom"/>
</dbReference>
<dbReference type="CDD" id="cd17335">
    <property type="entry name" value="MFS_MFSD6"/>
    <property type="match status" value="1"/>
</dbReference>
<reference evidence="9 10" key="1">
    <citation type="journal article" date="2007" name="Science">
        <title>Sea anemone genome reveals ancestral eumetazoan gene repertoire and genomic organization.</title>
        <authorList>
            <person name="Putnam N.H."/>
            <person name="Srivastava M."/>
            <person name="Hellsten U."/>
            <person name="Dirks B."/>
            <person name="Chapman J."/>
            <person name="Salamov A."/>
            <person name="Terry A."/>
            <person name="Shapiro H."/>
            <person name="Lindquist E."/>
            <person name="Kapitonov V.V."/>
            <person name="Jurka J."/>
            <person name="Genikhovich G."/>
            <person name="Grigoriev I.V."/>
            <person name="Lucas S.M."/>
            <person name="Steele R.E."/>
            <person name="Finnerty J.R."/>
            <person name="Technau U."/>
            <person name="Martindale M.Q."/>
            <person name="Rokhsar D.S."/>
        </authorList>
    </citation>
    <scope>NUCLEOTIDE SEQUENCE [LARGE SCALE GENOMIC DNA]</scope>
    <source>
        <strain evidence="10">CH2 X CH6</strain>
    </source>
</reference>
<dbReference type="PANTHER" id="PTHR16172">
    <property type="entry name" value="MAJOR FACILITATOR SUPERFAMILY DOMAIN-CONTAINING PROTEIN 6-LIKE"/>
    <property type="match status" value="1"/>
</dbReference>
<dbReference type="GO" id="GO:0016020">
    <property type="term" value="C:membrane"/>
    <property type="evidence" value="ECO:0000318"/>
    <property type="project" value="GO_Central"/>
</dbReference>
<evidence type="ECO:0000259" key="8">
    <source>
        <dbReference type="PROSITE" id="PS50850"/>
    </source>
</evidence>
<evidence type="ECO:0000256" key="5">
    <source>
        <dbReference type="ARBA" id="ARBA00023136"/>
    </source>
</evidence>
<evidence type="ECO:0000313" key="10">
    <source>
        <dbReference type="Proteomes" id="UP000001593"/>
    </source>
</evidence>
<feature type="region of interest" description="Disordered" evidence="6">
    <location>
        <begin position="1"/>
        <end position="34"/>
    </location>
</feature>
<feature type="transmembrane region" description="Helical" evidence="7">
    <location>
        <begin position="425"/>
        <end position="447"/>
    </location>
</feature>
<keyword evidence="5 7" id="KW-0472">Membrane</keyword>
<dbReference type="InterPro" id="IPR036259">
    <property type="entry name" value="MFS_trans_sf"/>
</dbReference>
<dbReference type="AlphaFoldDB" id="A7SEM6"/>
<feature type="domain" description="Major facilitator superfamily (MFS) profile" evidence="8">
    <location>
        <begin position="377"/>
        <end position="624"/>
    </location>
</feature>
<proteinExistence type="inferred from homology"/>
<dbReference type="eggNOG" id="KOG3762">
    <property type="taxonomic scope" value="Eukaryota"/>
</dbReference>
<feature type="transmembrane region" description="Helical" evidence="7">
    <location>
        <begin position="376"/>
        <end position="395"/>
    </location>
</feature>
<feature type="transmembrane region" description="Helical" evidence="7">
    <location>
        <begin position="301"/>
        <end position="322"/>
    </location>
</feature>
<feature type="region of interest" description="Disordered" evidence="6">
    <location>
        <begin position="196"/>
        <end position="218"/>
    </location>
</feature>
<feature type="transmembrane region" description="Helical" evidence="7">
    <location>
        <begin position="486"/>
        <end position="505"/>
    </location>
</feature>
<name>A7SEM6_NEMVE</name>
<feature type="transmembrane region" description="Helical" evidence="7">
    <location>
        <begin position="549"/>
        <end position="568"/>
    </location>
</feature>
<dbReference type="PhylomeDB" id="A7SEM6"/>
<dbReference type="HOGENOM" id="CLU_013133_2_0_1"/>
<dbReference type="Pfam" id="PF12832">
    <property type="entry name" value="MFS_1_like"/>
    <property type="match status" value="1"/>
</dbReference>
<evidence type="ECO:0000256" key="3">
    <source>
        <dbReference type="ARBA" id="ARBA00022692"/>
    </source>
</evidence>
<dbReference type="OMA" id="WGSISNG"/>
<dbReference type="OrthoDB" id="5989317at2759"/>
<feature type="transmembrane region" description="Helical" evidence="7">
    <location>
        <begin position="453"/>
        <end position="474"/>
    </location>
</feature>
<dbReference type="EMBL" id="DS469638">
    <property type="protein sequence ID" value="EDO37839.1"/>
    <property type="molecule type" value="Genomic_DNA"/>
</dbReference>
<evidence type="ECO:0000313" key="9">
    <source>
        <dbReference type="EMBL" id="EDO37839.1"/>
    </source>
</evidence>
<dbReference type="KEGG" id="nve:5509346"/>
<comment type="similarity">
    <text evidence="2">Belongs to the major facilitator superfamily. MFSD6 family.</text>
</comment>
<keyword evidence="4 7" id="KW-1133">Transmembrane helix</keyword>
<dbReference type="InterPro" id="IPR020846">
    <property type="entry name" value="MFS_dom"/>
</dbReference>
<evidence type="ECO:0000256" key="1">
    <source>
        <dbReference type="ARBA" id="ARBA00004141"/>
    </source>
</evidence>
<evidence type="ECO:0000256" key="7">
    <source>
        <dbReference type="SAM" id="Phobius"/>
    </source>
</evidence>
<feature type="compositionally biased region" description="Basic and acidic residues" evidence="6">
    <location>
        <begin position="206"/>
        <end position="218"/>
    </location>
</feature>
<evidence type="ECO:0000256" key="2">
    <source>
        <dbReference type="ARBA" id="ARBA00005241"/>
    </source>
</evidence>
<organism evidence="9 10">
    <name type="scientific">Nematostella vectensis</name>
    <name type="common">Starlet sea anemone</name>
    <dbReference type="NCBI Taxonomy" id="45351"/>
    <lineage>
        <taxon>Eukaryota</taxon>
        <taxon>Metazoa</taxon>
        <taxon>Cnidaria</taxon>
        <taxon>Anthozoa</taxon>
        <taxon>Hexacorallia</taxon>
        <taxon>Actiniaria</taxon>
        <taxon>Edwardsiidae</taxon>
        <taxon>Nematostella</taxon>
    </lineage>
</organism>
<dbReference type="Gene3D" id="1.20.1250.20">
    <property type="entry name" value="MFS general substrate transporter like domains"/>
    <property type="match status" value="3"/>
</dbReference>
<feature type="transmembrane region" description="Helical" evidence="7">
    <location>
        <begin position="55"/>
        <end position="75"/>
    </location>
</feature>
<gene>
    <name evidence="9" type="ORF">NEMVEDRAFT_v1g211086</name>
</gene>
<sequence length="624" mass="69558">MQSKPVSGLNDSAMEPTGKQTAEKSDEKKSGAEVTEEEKSSLLNKVNKELLVPKLSFFFFFMATGAFLPYLGVYYKQLWLNARESGILLGIRPFIKMLCSPLWGVITDVCQKPKVILLLSIFGSIIAHWSQSIVSPFNLPCYPENMTTPNYPQGSNTSSVALSAFKMNSIEKGAETTIGVIGPDLKKSRDRAYVVSPPSNDEYFETSERTSARAREGTAGRLQNTNPFSRLEIFQRDFAGTAEEYGSVFRRDTRGLSRNEEEESRAAQEILAQPRGLIIKNKRKKSPKPPDDFRVRDNAKIFVTLLVIVIMGETVAAPAPMLTDSGTLSLLTGKEHEYGKQRLFGSLGWGAGALVAGFVVTAFHSCQYSDNINYVPVFYVFALAMFLNFVVTLFFRFKSGGEKSAWDKSYTEGLKVFCNVKNASFIFVLLFLGFSHSLQLSFLFWFLQDIGGTPMLFTMVMLVNSLSEVFMFLWSTYAVQRIGNDGMLYVGLGCYGVRFLFYSYIEQPWYVLPLEILQGATYGGVWTASVSYVPPNPAYSATVQGIIHGVYWGLGMAIGGVLGGVLVHTYGARITFRMEAACAFAILVSFFVLNRVYYRRMDNRYQQVPTRETEENGAATKATN</sequence>
<protein>
    <recommendedName>
        <fullName evidence="8">Major facilitator superfamily (MFS) profile domain-containing protein</fullName>
    </recommendedName>
</protein>
<dbReference type="PROSITE" id="PS50850">
    <property type="entry name" value="MFS"/>
    <property type="match status" value="1"/>
</dbReference>
<dbReference type="InParanoid" id="A7SEM6"/>
<dbReference type="PANTHER" id="PTHR16172:SF2">
    <property type="entry name" value="MAJOR FACILITATOR SUPERFAMILY DOMAIN-CONTAINING PROTEIN 6"/>
    <property type="match status" value="1"/>
</dbReference>
<keyword evidence="10" id="KW-1185">Reference proteome</keyword>
<keyword evidence="3 7" id="KW-0812">Transmembrane</keyword>
<comment type="subcellular location">
    <subcellularLocation>
        <location evidence="1">Membrane</location>
        <topology evidence="1">Multi-pass membrane protein</topology>
    </subcellularLocation>
</comment>
<evidence type="ECO:0000256" key="6">
    <source>
        <dbReference type="SAM" id="MobiDB-lite"/>
    </source>
</evidence>
<feature type="compositionally biased region" description="Basic and acidic residues" evidence="6">
    <location>
        <begin position="21"/>
        <end position="31"/>
    </location>
</feature>
<feature type="transmembrane region" description="Helical" evidence="7">
    <location>
        <begin position="580"/>
        <end position="598"/>
    </location>
</feature>
<dbReference type="SUPFAM" id="SSF103473">
    <property type="entry name" value="MFS general substrate transporter"/>
    <property type="match status" value="2"/>
</dbReference>
<accession>A7SEM6</accession>
<dbReference type="Proteomes" id="UP000001593">
    <property type="component" value="Unassembled WGS sequence"/>
</dbReference>
<feature type="transmembrane region" description="Helical" evidence="7">
    <location>
        <begin position="343"/>
        <end position="364"/>
    </location>
</feature>
<dbReference type="GO" id="GO:0022857">
    <property type="term" value="F:transmembrane transporter activity"/>
    <property type="evidence" value="ECO:0007669"/>
    <property type="project" value="InterPro"/>
</dbReference>
<dbReference type="InterPro" id="IPR051717">
    <property type="entry name" value="MFS_MFSD6"/>
</dbReference>
<evidence type="ECO:0000256" key="4">
    <source>
        <dbReference type="ARBA" id="ARBA00022989"/>
    </source>
</evidence>